<comment type="catalytic activity">
    <reaction evidence="6">
        <text>P(1),P(4)-bis(5'-adenosyl) tetraphosphate + H2O = 2 ADP + 2 H(+)</text>
        <dbReference type="Rhea" id="RHEA:24252"/>
        <dbReference type="ChEBI" id="CHEBI:15377"/>
        <dbReference type="ChEBI" id="CHEBI:15378"/>
        <dbReference type="ChEBI" id="CHEBI:58141"/>
        <dbReference type="ChEBI" id="CHEBI:456216"/>
        <dbReference type="EC" id="3.6.1.41"/>
    </reaction>
</comment>
<dbReference type="AlphaFoldDB" id="A0A0M6WL60"/>
<reference evidence="10" key="5">
    <citation type="journal article" date="2020" name="Cell Host Microbe">
        <title>Functional and Genomic Variation between Human-Derived Isolates of Lachnospiraceae Reveals Inter- and Intra-Species Diversity.</title>
        <authorList>
            <person name="Sorbara M.T."/>
            <person name="Littmann E.R."/>
            <person name="Fontana E."/>
            <person name="Moody T.U."/>
            <person name="Kohout C.E."/>
            <person name="Gjonbalaj M."/>
            <person name="Eaton V."/>
            <person name="Seok R."/>
            <person name="Leiner I.M."/>
            <person name="Pamer E.G."/>
        </authorList>
    </citation>
    <scope>NUCLEOTIDE SEQUENCE</scope>
    <source>
        <strain evidence="10">MSK.16.45</strain>
    </source>
</reference>
<evidence type="ECO:0000313" key="9">
    <source>
        <dbReference type="EMBL" id="CRL36494.1"/>
    </source>
</evidence>
<dbReference type="Proteomes" id="UP001193756">
    <property type="component" value="Unassembled WGS sequence"/>
</dbReference>
<reference evidence="10" key="6">
    <citation type="submission" date="2020-02" db="EMBL/GenBank/DDBJ databases">
        <authorList>
            <person name="Littmann E."/>
            <person name="Sorbara M."/>
        </authorList>
    </citation>
    <scope>NUCLEOTIDE SEQUENCE</scope>
    <source>
        <strain evidence="10">MSK.16.45</strain>
    </source>
</reference>
<evidence type="ECO:0000256" key="3">
    <source>
        <dbReference type="ARBA" id="ARBA00022741"/>
    </source>
</evidence>
<dbReference type="EMBL" id="JAAIMP010000007">
    <property type="protein sequence ID" value="NSC76894.1"/>
    <property type="molecule type" value="Genomic_DNA"/>
</dbReference>
<keyword evidence="7" id="KW-1133">Transmembrane helix</keyword>
<dbReference type="SUPFAM" id="SSF109604">
    <property type="entry name" value="HD-domain/PDEase-like"/>
    <property type="match status" value="1"/>
</dbReference>
<keyword evidence="9" id="KW-0808">Transferase</keyword>
<dbReference type="InterPro" id="IPR051094">
    <property type="entry name" value="Diverse_Catalytic_Enzymes"/>
</dbReference>
<feature type="domain" description="HD" evidence="8">
    <location>
        <begin position="18"/>
        <end position="133"/>
    </location>
</feature>
<dbReference type="CDD" id="cd00077">
    <property type="entry name" value="HDc"/>
    <property type="match status" value="1"/>
</dbReference>
<dbReference type="EMBL" id="CVRQ01000017">
    <property type="protein sequence ID" value="CRL36494.1"/>
    <property type="molecule type" value="Genomic_DNA"/>
</dbReference>
<keyword evidence="12" id="KW-1185">Reference proteome</keyword>
<dbReference type="PANTHER" id="PTHR35795:SF1">
    <property type="entry name" value="BIS(5'-NUCLEOSYL)-TETRAPHOSPHATASE, SYMMETRICAL"/>
    <property type="match status" value="1"/>
</dbReference>
<dbReference type="InterPro" id="IPR003607">
    <property type="entry name" value="HD/PDEase_dom"/>
</dbReference>
<reference evidence="11 13" key="4">
    <citation type="submission" date="2019-09" db="EMBL/GenBank/DDBJ databases">
        <title>Strain-level analysis of Eubacterium rectale using genomes from metagenomes.</title>
        <authorList>
            <person name="Karcher N."/>
            <person name="Segata N."/>
        </authorList>
    </citation>
    <scope>NUCLEOTIDE SEQUENCE [LARGE SCALE GENOMIC DNA]</scope>
    <source>
        <strain evidence="11 13">L2-21</strain>
    </source>
</reference>
<dbReference type="Proteomes" id="UP000324325">
    <property type="component" value="Unassembled WGS sequence"/>
</dbReference>
<dbReference type="EC" id="3.6.1.41" evidence="1"/>
<evidence type="ECO:0000256" key="5">
    <source>
        <dbReference type="ARBA" id="ARBA00023004"/>
    </source>
</evidence>
<sequence>MEVKEIKKKLKKSLDKQRYQHTLGVMYTAGCLAMANGYPIEKAMLAGLLHDCAKCLSTEKKIGLCVKKNIDITEVEISNPGLLHAKAGMVLAEEEYGIKDAQILHAIRVHTTGEADMGLLDKILFVADYIEPNRCEAPRLEEIRKLAFSDLDRTVAEILYDTINFLNTKSGAIDPTTQITYNYYAKYRDNREE</sequence>
<keyword evidence="9" id="KW-0548">Nucleotidyltransferase</keyword>
<keyword evidence="2" id="KW-0479">Metal-binding</keyword>
<evidence type="ECO:0000259" key="8">
    <source>
        <dbReference type="PROSITE" id="PS51831"/>
    </source>
</evidence>
<evidence type="ECO:0000256" key="6">
    <source>
        <dbReference type="ARBA" id="ARBA00049417"/>
    </source>
</evidence>
<dbReference type="Gene3D" id="1.10.3210.10">
    <property type="entry name" value="Hypothetical protein af1432"/>
    <property type="match status" value="1"/>
</dbReference>
<keyword evidence="7" id="KW-0472">Membrane</keyword>
<reference evidence="11 13" key="3">
    <citation type="submission" date="2019-08" db="EMBL/GenBank/DDBJ databases">
        <authorList>
            <person name="Duncan S."/>
            <person name="Walker A."/>
        </authorList>
    </citation>
    <scope>NUCLEOTIDE SEQUENCE [LARGE SCALE GENOMIC DNA]</scope>
    <source>
        <strain evidence="11 13">L2-21</strain>
    </source>
</reference>
<evidence type="ECO:0000256" key="4">
    <source>
        <dbReference type="ARBA" id="ARBA00022801"/>
    </source>
</evidence>
<dbReference type="EMBL" id="VSTG01000001">
    <property type="protein sequence ID" value="TYL60195.1"/>
    <property type="molecule type" value="Genomic_DNA"/>
</dbReference>
<reference evidence="12" key="2">
    <citation type="submission" date="2015-05" db="EMBL/GenBank/DDBJ databases">
        <authorList>
            <consortium name="Pathogen Informatics"/>
        </authorList>
    </citation>
    <scope>NUCLEOTIDE SEQUENCE [LARGE SCALE GENOMIC DNA]</scope>
    <source>
        <strain evidence="12">T1-815</strain>
    </source>
</reference>
<keyword evidence="3" id="KW-0547">Nucleotide-binding</keyword>
<evidence type="ECO:0000313" key="11">
    <source>
        <dbReference type="EMBL" id="TYL60195.1"/>
    </source>
</evidence>
<dbReference type="RefSeq" id="WP_055061621.1">
    <property type="nucleotide sequence ID" value="NZ_CP100127.1"/>
</dbReference>
<accession>A0A0M6WL60</accession>
<protein>
    <recommendedName>
        <fullName evidence="1">bis(5'-nucleosyl)-tetraphosphatase (symmetrical)</fullName>
        <ecNumber evidence="1">3.6.1.41</ecNumber>
    </recommendedName>
</protein>
<reference evidence="9" key="1">
    <citation type="submission" date="2015-05" db="EMBL/GenBank/DDBJ databases">
        <authorList>
            <person name="Wang D.B."/>
            <person name="Wang M."/>
        </authorList>
    </citation>
    <scope>NUCLEOTIDE SEQUENCE [LARGE SCALE GENOMIC DNA]</scope>
    <source>
        <strain evidence="9">T1-815</strain>
    </source>
</reference>
<evidence type="ECO:0000256" key="2">
    <source>
        <dbReference type="ARBA" id="ARBA00022723"/>
    </source>
</evidence>
<feature type="transmembrane region" description="Helical" evidence="7">
    <location>
        <begin position="21"/>
        <end position="40"/>
    </location>
</feature>
<dbReference type="PANTHER" id="PTHR35795">
    <property type="entry name" value="SLR1885 PROTEIN"/>
    <property type="match status" value="1"/>
</dbReference>
<dbReference type="GO" id="GO:0008803">
    <property type="term" value="F:bis(5'-nucleosyl)-tetraphosphatase (symmetrical) activity"/>
    <property type="evidence" value="ECO:0007669"/>
    <property type="project" value="UniProtKB-EC"/>
</dbReference>
<evidence type="ECO:0000313" key="13">
    <source>
        <dbReference type="Proteomes" id="UP000324325"/>
    </source>
</evidence>
<keyword evidence="4" id="KW-0378">Hydrolase</keyword>
<dbReference type="NCBIfam" id="TIGR00488">
    <property type="entry name" value="bis(5'-nucleosyl)-tetraphosphatase (symmetrical) YqeK"/>
    <property type="match status" value="1"/>
</dbReference>
<dbReference type="Pfam" id="PF01966">
    <property type="entry name" value="HD"/>
    <property type="match status" value="1"/>
</dbReference>
<organism evidence="9 12">
    <name type="scientific">Agathobacter rectalis</name>
    <dbReference type="NCBI Taxonomy" id="39491"/>
    <lineage>
        <taxon>Bacteria</taxon>
        <taxon>Bacillati</taxon>
        <taxon>Bacillota</taxon>
        <taxon>Clostridia</taxon>
        <taxon>Lachnospirales</taxon>
        <taxon>Lachnospiraceae</taxon>
        <taxon>Agathobacter</taxon>
    </lineage>
</organism>
<dbReference type="SMART" id="SM00471">
    <property type="entry name" value="HDc"/>
    <property type="match status" value="1"/>
</dbReference>
<dbReference type="GO" id="GO:0046872">
    <property type="term" value="F:metal ion binding"/>
    <property type="evidence" value="ECO:0007669"/>
    <property type="project" value="UniProtKB-KW"/>
</dbReference>
<dbReference type="Proteomes" id="UP000049472">
    <property type="component" value="Unassembled WGS sequence"/>
</dbReference>
<proteinExistence type="predicted"/>
<dbReference type="InterPro" id="IPR005249">
    <property type="entry name" value="YqeK"/>
</dbReference>
<keyword evidence="7" id="KW-0812">Transmembrane</keyword>
<evidence type="ECO:0000313" key="10">
    <source>
        <dbReference type="EMBL" id="NSC76894.1"/>
    </source>
</evidence>
<evidence type="ECO:0000256" key="7">
    <source>
        <dbReference type="SAM" id="Phobius"/>
    </source>
</evidence>
<evidence type="ECO:0000313" key="12">
    <source>
        <dbReference type="Proteomes" id="UP000049472"/>
    </source>
</evidence>
<evidence type="ECO:0000256" key="1">
    <source>
        <dbReference type="ARBA" id="ARBA00012506"/>
    </source>
</evidence>
<dbReference type="InterPro" id="IPR006674">
    <property type="entry name" value="HD_domain"/>
</dbReference>
<name>A0A0M6WL60_9FIRM</name>
<dbReference type="GO" id="GO:0000166">
    <property type="term" value="F:nucleotide binding"/>
    <property type="evidence" value="ECO:0007669"/>
    <property type="project" value="UniProtKB-KW"/>
</dbReference>
<keyword evidence="5" id="KW-0408">Iron</keyword>
<gene>
    <name evidence="11" type="ORF">FYL37_00910</name>
    <name evidence="10" type="ORF">G4312_06260</name>
    <name evidence="9" type="ORF">T1815_13501</name>
</gene>
<dbReference type="GO" id="GO:0016779">
    <property type="term" value="F:nucleotidyltransferase activity"/>
    <property type="evidence" value="ECO:0007669"/>
    <property type="project" value="UniProtKB-KW"/>
</dbReference>
<dbReference type="PROSITE" id="PS51831">
    <property type="entry name" value="HD"/>
    <property type="match status" value="1"/>
</dbReference>